<keyword evidence="7" id="KW-0472">Membrane</keyword>
<dbReference type="AlphaFoldDB" id="A0A6P1T8J3"/>
<dbReference type="OrthoDB" id="187217at2"/>
<reference evidence="12 13" key="1">
    <citation type="submission" date="2020-01" db="EMBL/GenBank/DDBJ databases">
        <title>The possibility of degradation of plastic by Microbulbifer hydrolyticus IRE-31.</title>
        <authorList>
            <person name="Liu L."/>
        </authorList>
    </citation>
    <scope>NUCLEOTIDE SEQUENCE [LARGE SCALE GENOMIC DNA]</scope>
    <source>
        <strain evidence="12 13">IRE-31</strain>
    </source>
</reference>
<gene>
    <name evidence="12" type="ORF">GTQ55_09000</name>
    <name evidence="11" type="ORF">HNQ53_000595</name>
</gene>
<dbReference type="Proteomes" id="UP000563601">
    <property type="component" value="Unassembled WGS sequence"/>
</dbReference>
<evidence type="ECO:0000256" key="1">
    <source>
        <dbReference type="ARBA" id="ARBA00003456"/>
    </source>
</evidence>
<dbReference type="Proteomes" id="UP000464675">
    <property type="component" value="Chromosome"/>
</dbReference>
<dbReference type="PRINTS" id="PR00126">
    <property type="entry name" value="ATPASEGAMMA"/>
</dbReference>
<reference evidence="11 14" key="2">
    <citation type="submission" date="2020-08" db="EMBL/GenBank/DDBJ databases">
        <title>Genomic Encyclopedia of Type Strains, Phase IV (KMG-IV): sequencing the most valuable type-strain genomes for metagenomic binning, comparative biology and taxonomic classification.</title>
        <authorList>
            <person name="Goeker M."/>
        </authorList>
    </citation>
    <scope>NUCLEOTIDE SEQUENCE [LARGE SCALE GENOMIC DNA]</scope>
    <source>
        <strain evidence="11 14">DSM 11525</strain>
    </source>
</reference>
<comment type="function">
    <text evidence="1">Produces ATP from ADP in the presence of a proton gradient across the membrane. The gamma chain is believed to be important in regulating ATPase activity and the flow of protons through the CF(0) complex.</text>
</comment>
<evidence type="ECO:0000256" key="6">
    <source>
        <dbReference type="ARBA" id="ARBA00023065"/>
    </source>
</evidence>
<keyword evidence="6" id="KW-0406">Ion transport</keyword>
<organism evidence="11 14">
    <name type="scientific">Microbulbifer hydrolyticus</name>
    <dbReference type="NCBI Taxonomy" id="48074"/>
    <lineage>
        <taxon>Bacteria</taxon>
        <taxon>Pseudomonadati</taxon>
        <taxon>Pseudomonadota</taxon>
        <taxon>Gammaproteobacteria</taxon>
        <taxon>Cellvibrionales</taxon>
        <taxon>Microbulbiferaceae</taxon>
        <taxon>Microbulbifer</taxon>
    </lineage>
</organism>
<dbReference type="EMBL" id="CP047491">
    <property type="protein sequence ID" value="QHQ39108.1"/>
    <property type="molecule type" value="Genomic_DNA"/>
</dbReference>
<keyword evidence="9" id="KW-0066">ATP synthesis</keyword>
<dbReference type="GO" id="GO:0045259">
    <property type="term" value="C:proton-transporting ATP synthase complex"/>
    <property type="evidence" value="ECO:0007669"/>
    <property type="project" value="UniProtKB-KW"/>
</dbReference>
<evidence type="ECO:0000256" key="4">
    <source>
        <dbReference type="ARBA" id="ARBA00022448"/>
    </source>
</evidence>
<keyword evidence="13" id="KW-1185">Reference proteome</keyword>
<dbReference type="InterPro" id="IPR000131">
    <property type="entry name" value="ATP_synth_F1_gsu"/>
</dbReference>
<dbReference type="Pfam" id="PF00231">
    <property type="entry name" value="ATP-synt"/>
    <property type="match status" value="1"/>
</dbReference>
<dbReference type="EMBL" id="JACHHR010000001">
    <property type="protein sequence ID" value="MBB5210407.1"/>
    <property type="molecule type" value="Genomic_DNA"/>
</dbReference>
<name>A0A6P1T8J3_9GAMM</name>
<keyword evidence="8" id="KW-0139">CF(1)</keyword>
<evidence type="ECO:0000256" key="9">
    <source>
        <dbReference type="ARBA" id="ARBA00023310"/>
    </source>
</evidence>
<dbReference type="Gene3D" id="3.40.1380.10">
    <property type="match status" value="1"/>
</dbReference>
<keyword evidence="5" id="KW-0375">Hydrogen ion transport</keyword>
<accession>A0A6P1T8J3</accession>
<proteinExistence type="inferred from homology"/>
<evidence type="ECO:0000256" key="3">
    <source>
        <dbReference type="ARBA" id="ARBA00007681"/>
    </source>
</evidence>
<comment type="subcellular location">
    <subcellularLocation>
        <location evidence="2">Membrane</location>
        <topology evidence="2">Peripheral membrane protein</topology>
    </subcellularLocation>
</comment>
<dbReference type="InterPro" id="IPR035968">
    <property type="entry name" value="ATP_synth_F1_ATPase_gsu"/>
</dbReference>
<evidence type="ECO:0000256" key="8">
    <source>
        <dbReference type="ARBA" id="ARBA00023196"/>
    </source>
</evidence>
<evidence type="ECO:0000256" key="2">
    <source>
        <dbReference type="ARBA" id="ARBA00004170"/>
    </source>
</evidence>
<dbReference type="RefSeq" id="WP_161858433.1">
    <property type="nucleotide sequence ID" value="NZ_CP047491.1"/>
</dbReference>
<sequence length="290" mass="32441">MSRRRELIHQQQKLGEAREIVSSMKSLAFMESRRLGQSLDVQRQIVRTMERAAADFLRFHPDLLPETDAKGPSASPRHIFLLLGSERGFCGNFNESLLASLDTYEKGASVEKTGVIAFGQKLCNRLEGDPRLITGLDGAAVLDEVPGALNRLVDTLTELQAGEDTLRLTTLFHDPEQEAIVSCELLPPFQHLSPPEASLAGPPQLNLDPARFLLELVDQYLFATLHEMLFVSMMAENLQRMQHLEGAVRYLDQNLDSLQRRSNQLRQEEITEEIEVILLSSVSVAPPTVD</sequence>
<evidence type="ECO:0000313" key="12">
    <source>
        <dbReference type="EMBL" id="QHQ39108.1"/>
    </source>
</evidence>
<dbReference type="GO" id="GO:0046933">
    <property type="term" value="F:proton-transporting ATP synthase activity, rotational mechanism"/>
    <property type="evidence" value="ECO:0007669"/>
    <property type="project" value="InterPro"/>
</dbReference>
<evidence type="ECO:0000256" key="7">
    <source>
        <dbReference type="ARBA" id="ARBA00023136"/>
    </source>
</evidence>
<feature type="coiled-coil region" evidence="10">
    <location>
        <begin position="241"/>
        <end position="275"/>
    </location>
</feature>
<evidence type="ECO:0000256" key="10">
    <source>
        <dbReference type="SAM" id="Coils"/>
    </source>
</evidence>
<evidence type="ECO:0000313" key="14">
    <source>
        <dbReference type="Proteomes" id="UP000563601"/>
    </source>
</evidence>
<protein>
    <submittedName>
        <fullName evidence="11">F-type H+-transporting ATPase subunit gamma</fullName>
    </submittedName>
    <submittedName>
        <fullName evidence="12">F0F1 ATP synthase subunit gamma</fullName>
    </submittedName>
</protein>
<evidence type="ECO:0000256" key="5">
    <source>
        <dbReference type="ARBA" id="ARBA00022781"/>
    </source>
</evidence>
<comment type="similarity">
    <text evidence="3">Belongs to the ATPase gamma chain family.</text>
</comment>
<evidence type="ECO:0000313" key="11">
    <source>
        <dbReference type="EMBL" id="MBB5210407.1"/>
    </source>
</evidence>
<dbReference type="Gene3D" id="1.10.287.80">
    <property type="entry name" value="ATP synthase, gamma subunit, helix hairpin domain"/>
    <property type="match status" value="1"/>
</dbReference>
<evidence type="ECO:0000313" key="13">
    <source>
        <dbReference type="Proteomes" id="UP000464675"/>
    </source>
</evidence>
<keyword evidence="4" id="KW-0813">Transport</keyword>
<dbReference type="SUPFAM" id="SSF52943">
    <property type="entry name" value="ATP synthase (F1-ATPase), gamma subunit"/>
    <property type="match status" value="1"/>
</dbReference>
<keyword evidence="10" id="KW-0175">Coiled coil</keyword>